<comment type="caution">
    <text evidence="1">The sequence shown here is derived from an EMBL/GenBank/DDBJ whole genome shotgun (WGS) entry which is preliminary data.</text>
</comment>
<dbReference type="EMBL" id="BSPV01000003">
    <property type="protein sequence ID" value="GLT13412.1"/>
    <property type="molecule type" value="Genomic_DNA"/>
</dbReference>
<dbReference type="InterPro" id="IPR038626">
    <property type="entry name" value="Rof-like_sf"/>
</dbReference>
<proteinExistence type="predicted"/>
<accession>A0ABQ6EKJ0</accession>
<name>A0ABQ6EKJ0_9VIBR</name>
<evidence type="ECO:0000313" key="2">
    <source>
        <dbReference type="Proteomes" id="UP001157156"/>
    </source>
</evidence>
<dbReference type="SUPFAM" id="SSF101744">
    <property type="entry name" value="Rof/RNase P subunit-like"/>
    <property type="match status" value="1"/>
</dbReference>
<keyword evidence="2" id="KW-1185">Reference proteome</keyword>
<gene>
    <name evidence="1" type="ORF">GCM10007931_03860</name>
</gene>
<dbReference type="InterPro" id="IPR009778">
    <property type="entry name" value="ROF"/>
</dbReference>
<dbReference type="Gene3D" id="2.30.30.400">
    <property type="entry name" value="Rof-like"/>
    <property type="match status" value="1"/>
</dbReference>
<dbReference type="Proteomes" id="UP001157156">
    <property type="component" value="Unassembled WGS sequence"/>
</dbReference>
<reference evidence="2" key="1">
    <citation type="journal article" date="2019" name="Int. J. Syst. Evol. Microbiol.">
        <title>The Global Catalogue of Microorganisms (GCM) 10K type strain sequencing project: providing services to taxonomists for standard genome sequencing and annotation.</title>
        <authorList>
            <consortium name="The Broad Institute Genomics Platform"/>
            <consortium name="The Broad Institute Genome Sequencing Center for Infectious Disease"/>
            <person name="Wu L."/>
            <person name="Ma J."/>
        </authorList>
    </citation>
    <scope>NUCLEOTIDE SEQUENCE [LARGE SCALE GENOMIC DNA]</scope>
    <source>
        <strain evidence="2">NBRC 111146</strain>
    </source>
</reference>
<dbReference type="Pfam" id="PF07073">
    <property type="entry name" value="ROF"/>
    <property type="match status" value="1"/>
</dbReference>
<dbReference type="InterPro" id="IPR023534">
    <property type="entry name" value="Rof/RNase_P-like"/>
</dbReference>
<sequence length="80" mass="9540">MNDEIKYQPIACSRYDEFEVACMHHDKLEIHLHDNRILVASAINVYLEKETGEWLEVELTDKNKTRQRIRLDHIASFKKV</sequence>
<protein>
    <submittedName>
        <fullName evidence="1">Rho-binding antiterminator</fullName>
    </submittedName>
</protein>
<dbReference type="RefSeq" id="WP_089123834.1">
    <property type="nucleotide sequence ID" value="NZ_BSPV01000003.1"/>
</dbReference>
<evidence type="ECO:0000313" key="1">
    <source>
        <dbReference type="EMBL" id="GLT13412.1"/>
    </source>
</evidence>
<organism evidence="1 2">
    <name type="scientific">Vibrio algivorus</name>
    <dbReference type="NCBI Taxonomy" id="1667024"/>
    <lineage>
        <taxon>Bacteria</taxon>
        <taxon>Pseudomonadati</taxon>
        <taxon>Pseudomonadota</taxon>
        <taxon>Gammaproteobacteria</taxon>
        <taxon>Vibrionales</taxon>
        <taxon>Vibrionaceae</taxon>
        <taxon>Vibrio</taxon>
    </lineage>
</organism>